<keyword evidence="3" id="KW-1185">Reference proteome</keyword>
<comment type="caution">
    <text evidence="2">The sequence shown here is derived from an EMBL/GenBank/DDBJ whole genome shotgun (WGS) entry which is preliminary data.</text>
</comment>
<sequence>MLKPLMKLIMLTIITLCLFKIEGELGDIIEGQTINGEGQEFKGCKLEDDRIYIFSKCKDGDTIIFSDTSFEYIENEEDKIAYESCYSRRAFSEAAADIIDNTSKLVFKLIGCTRLSVNYGSCHTSCSHTYYPTCQSYKEPVLDIVFKNLFGEKKNQTFMINFFNSILNREGDDRIITIEYLKTENTPIQENKKLAKQNKRIR</sequence>
<dbReference type="Proteomes" id="UP000193944">
    <property type="component" value="Unassembled WGS sequence"/>
</dbReference>
<reference evidence="2 3" key="2">
    <citation type="submission" date="2016-08" db="EMBL/GenBank/DDBJ databases">
        <title>Pervasive Adenine N6-methylation of Active Genes in Fungi.</title>
        <authorList>
            <consortium name="DOE Joint Genome Institute"/>
            <person name="Mondo S.J."/>
            <person name="Dannebaum R.O."/>
            <person name="Kuo R.C."/>
            <person name="Labutti K."/>
            <person name="Haridas S."/>
            <person name="Kuo A."/>
            <person name="Salamov A."/>
            <person name="Ahrendt S.R."/>
            <person name="Lipzen A."/>
            <person name="Sullivan W."/>
            <person name="Andreopoulos W.B."/>
            <person name="Clum A."/>
            <person name="Lindquist E."/>
            <person name="Daum C."/>
            <person name="Ramamoorthy G.K."/>
            <person name="Gryganskyi A."/>
            <person name="Culley D."/>
            <person name="Magnuson J.K."/>
            <person name="James T.Y."/>
            <person name="O'Malley M.A."/>
            <person name="Stajich J.E."/>
            <person name="Spatafora J.W."/>
            <person name="Visel A."/>
            <person name="Grigoriev I.V."/>
        </authorList>
    </citation>
    <scope>NUCLEOTIDE SEQUENCE [LARGE SCALE GENOMIC DNA]</scope>
    <source>
        <strain evidence="2 3">S4</strain>
    </source>
</reference>
<accession>A0A1Y1WZG5</accession>
<keyword evidence="1" id="KW-0732">Signal</keyword>
<protein>
    <submittedName>
        <fullName evidence="2">Uncharacterized protein</fullName>
    </submittedName>
</protein>
<dbReference type="AlphaFoldDB" id="A0A1Y1WZG5"/>
<gene>
    <name evidence="2" type="ORF">BCR32DRAFT_282230</name>
</gene>
<feature type="chain" id="PRO_5013390725" evidence="1">
    <location>
        <begin position="24"/>
        <end position="202"/>
    </location>
</feature>
<dbReference type="Pfam" id="PF12784">
    <property type="entry name" value="PDDEXK_2"/>
    <property type="match status" value="1"/>
</dbReference>
<dbReference type="OrthoDB" id="2398125at2759"/>
<evidence type="ECO:0000313" key="2">
    <source>
        <dbReference type="EMBL" id="ORX78484.1"/>
    </source>
</evidence>
<reference evidence="2 3" key="1">
    <citation type="submission" date="2016-08" db="EMBL/GenBank/DDBJ databases">
        <title>A Parts List for Fungal Cellulosomes Revealed by Comparative Genomics.</title>
        <authorList>
            <consortium name="DOE Joint Genome Institute"/>
            <person name="Haitjema C.H."/>
            <person name="Gilmore S.P."/>
            <person name="Henske J.K."/>
            <person name="Solomon K.V."/>
            <person name="De Groot R."/>
            <person name="Kuo A."/>
            <person name="Mondo S.J."/>
            <person name="Salamov A.A."/>
            <person name="Labutti K."/>
            <person name="Zhao Z."/>
            <person name="Chiniquy J."/>
            <person name="Barry K."/>
            <person name="Brewer H.M."/>
            <person name="Purvine S.O."/>
            <person name="Wright A.T."/>
            <person name="Boxma B."/>
            <person name="Van Alen T."/>
            <person name="Hackstein J.H."/>
            <person name="Baker S.E."/>
            <person name="Grigoriev I.V."/>
            <person name="O'Malley M.A."/>
        </authorList>
    </citation>
    <scope>NUCLEOTIDE SEQUENCE [LARGE SCALE GENOMIC DNA]</scope>
    <source>
        <strain evidence="2 3">S4</strain>
    </source>
</reference>
<organism evidence="2 3">
    <name type="scientific">Anaeromyces robustus</name>
    <dbReference type="NCBI Taxonomy" id="1754192"/>
    <lineage>
        <taxon>Eukaryota</taxon>
        <taxon>Fungi</taxon>
        <taxon>Fungi incertae sedis</taxon>
        <taxon>Chytridiomycota</taxon>
        <taxon>Chytridiomycota incertae sedis</taxon>
        <taxon>Neocallimastigomycetes</taxon>
        <taxon>Neocallimastigales</taxon>
        <taxon>Neocallimastigaceae</taxon>
        <taxon>Anaeromyces</taxon>
    </lineage>
</organism>
<evidence type="ECO:0000313" key="3">
    <source>
        <dbReference type="Proteomes" id="UP000193944"/>
    </source>
</evidence>
<feature type="signal peptide" evidence="1">
    <location>
        <begin position="1"/>
        <end position="23"/>
    </location>
</feature>
<name>A0A1Y1WZG5_9FUNG</name>
<proteinExistence type="predicted"/>
<dbReference type="EMBL" id="MCFG01000208">
    <property type="protein sequence ID" value="ORX78484.1"/>
    <property type="molecule type" value="Genomic_DNA"/>
</dbReference>
<evidence type="ECO:0000256" key="1">
    <source>
        <dbReference type="SAM" id="SignalP"/>
    </source>
</evidence>